<reference evidence="1 2" key="1">
    <citation type="submission" date="2018-01" db="EMBL/GenBank/DDBJ databases">
        <title>Denitrification phenotypes of diverse strains of Pseudomonas stutzeri.</title>
        <authorList>
            <person name="Milligan D.A."/>
            <person name="Bergaust L."/>
            <person name="Bakken L.R."/>
            <person name="Frostegard A."/>
        </authorList>
    </citation>
    <scope>NUCLEOTIDE SEQUENCE [LARGE SCALE GENOMIC DNA]</scope>
    <source>
        <strain evidence="1 2">KC</strain>
    </source>
</reference>
<evidence type="ECO:0000313" key="1">
    <source>
        <dbReference type="EMBL" id="PNF80929.1"/>
    </source>
</evidence>
<organism evidence="1 2">
    <name type="scientific">Stutzerimonas stutzeri</name>
    <name type="common">Pseudomonas stutzeri</name>
    <dbReference type="NCBI Taxonomy" id="316"/>
    <lineage>
        <taxon>Bacteria</taxon>
        <taxon>Pseudomonadati</taxon>
        <taxon>Pseudomonadota</taxon>
        <taxon>Gammaproteobacteria</taxon>
        <taxon>Pseudomonadales</taxon>
        <taxon>Pseudomonadaceae</taxon>
        <taxon>Stutzerimonas</taxon>
    </lineage>
</organism>
<proteinExistence type="predicted"/>
<accession>A0A2N8S2S7</accession>
<dbReference type="Proteomes" id="UP000235925">
    <property type="component" value="Unassembled WGS sequence"/>
</dbReference>
<sequence>MDESVDSQVAAVDNSAPSIGCRRAMREPACWLSMPSDFARFQAHAPAAVACLITVPASHRLFIYG</sequence>
<dbReference type="AlphaFoldDB" id="A0A2N8S2S7"/>
<gene>
    <name evidence="1" type="ORF">CXK92_12040</name>
</gene>
<name>A0A2N8S2S7_STUST</name>
<evidence type="ECO:0000313" key="2">
    <source>
        <dbReference type="Proteomes" id="UP000235925"/>
    </source>
</evidence>
<dbReference type="EMBL" id="POUN01000003">
    <property type="protein sequence ID" value="PNF80929.1"/>
    <property type="molecule type" value="Genomic_DNA"/>
</dbReference>
<comment type="caution">
    <text evidence="1">The sequence shown here is derived from an EMBL/GenBank/DDBJ whole genome shotgun (WGS) entry which is preliminary data.</text>
</comment>
<protein>
    <submittedName>
        <fullName evidence="1">Uncharacterized protein</fullName>
    </submittedName>
</protein>